<accession>A0ABY1IMT4</accession>
<reference evidence="2 3" key="1">
    <citation type="submission" date="2016-11" db="EMBL/GenBank/DDBJ databases">
        <authorList>
            <person name="Varghese N."/>
            <person name="Submissions S."/>
        </authorList>
    </citation>
    <scope>NUCLEOTIDE SEQUENCE [LARGE SCALE GENOMIC DNA]</scope>
    <source>
        <strain evidence="2 3">DSM 21988</strain>
    </source>
</reference>
<dbReference type="InterPro" id="IPR036641">
    <property type="entry name" value="HPT_dom_sf"/>
</dbReference>
<dbReference type="SUPFAM" id="SSF47226">
    <property type="entry name" value="Histidine-containing phosphotransfer domain, HPT domain"/>
    <property type="match status" value="1"/>
</dbReference>
<keyword evidence="3" id="KW-1185">Reference proteome</keyword>
<sequence>MTRSATALKRSPTVPVLPTEPRPSRTRPVDLVFLSQKTGGDRQIERDVLALLRSQVALIIQRAPHATRDEVRQMACAIRGAGRHVGAFAVAESAAELCLAGDDRYAAAYAIFMDELATTAHFLKSLD</sequence>
<gene>
    <name evidence="2" type="ORF">SAMN02745911_2694</name>
</gene>
<dbReference type="Proteomes" id="UP000184290">
    <property type="component" value="Unassembled WGS sequence"/>
</dbReference>
<dbReference type="EMBL" id="FQZC01000003">
    <property type="protein sequence ID" value="SHJ50468.1"/>
    <property type="molecule type" value="Genomic_DNA"/>
</dbReference>
<evidence type="ECO:0008006" key="4">
    <source>
        <dbReference type="Google" id="ProtNLM"/>
    </source>
</evidence>
<feature type="region of interest" description="Disordered" evidence="1">
    <location>
        <begin position="1"/>
        <end position="28"/>
    </location>
</feature>
<evidence type="ECO:0000313" key="2">
    <source>
        <dbReference type="EMBL" id="SHJ50468.1"/>
    </source>
</evidence>
<dbReference type="Gene3D" id="1.20.120.160">
    <property type="entry name" value="HPT domain"/>
    <property type="match status" value="1"/>
</dbReference>
<dbReference type="RefSeq" id="WP_073469309.1">
    <property type="nucleotide sequence ID" value="NZ_FQZC01000003.1"/>
</dbReference>
<proteinExistence type="predicted"/>
<evidence type="ECO:0000313" key="3">
    <source>
        <dbReference type="Proteomes" id="UP000184290"/>
    </source>
</evidence>
<protein>
    <recommendedName>
        <fullName evidence="4">Hpt domain-containing protein</fullName>
    </recommendedName>
</protein>
<comment type="caution">
    <text evidence="2">The sequence shown here is derived from an EMBL/GenBank/DDBJ whole genome shotgun (WGS) entry which is preliminary data.</text>
</comment>
<evidence type="ECO:0000256" key="1">
    <source>
        <dbReference type="SAM" id="MobiDB-lite"/>
    </source>
</evidence>
<organism evidence="2 3">
    <name type="scientific">Aureimonas altamirensis DSM 21988</name>
    <dbReference type="NCBI Taxonomy" id="1121026"/>
    <lineage>
        <taxon>Bacteria</taxon>
        <taxon>Pseudomonadati</taxon>
        <taxon>Pseudomonadota</taxon>
        <taxon>Alphaproteobacteria</taxon>
        <taxon>Hyphomicrobiales</taxon>
        <taxon>Aurantimonadaceae</taxon>
        <taxon>Aureimonas</taxon>
    </lineage>
</organism>
<name>A0ABY1IMT4_9HYPH</name>